<dbReference type="InterPro" id="IPR012337">
    <property type="entry name" value="RNaseH-like_sf"/>
</dbReference>
<dbReference type="InterPro" id="IPR002156">
    <property type="entry name" value="RNaseH_domain"/>
</dbReference>
<name>A0A5C3PMC6_9APHY</name>
<evidence type="ECO:0000313" key="2">
    <source>
        <dbReference type="EMBL" id="TFK90462.1"/>
    </source>
</evidence>
<organism evidence="2 3">
    <name type="scientific">Polyporus arcularius HHB13444</name>
    <dbReference type="NCBI Taxonomy" id="1314778"/>
    <lineage>
        <taxon>Eukaryota</taxon>
        <taxon>Fungi</taxon>
        <taxon>Dikarya</taxon>
        <taxon>Basidiomycota</taxon>
        <taxon>Agaricomycotina</taxon>
        <taxon>Agaricomycetes</taxon>
        <taxon>Polyporales</taxon>
        <taxon>Polyporaceae</taxon>
        <taxon>Polyporus</taxon>
    </lineage>
</organism>
<evidence type="ECO:0000313" key="3">
    <source>
        <dbReference type="Proteomes" id="UP000308197"/>
    </source>
</evidence>
<sequence>RVIDEYGDRLTWHLDHPKKDSEALSAWVSDTLMPRLNAAVGDRRAVTVFCDGSLFPKPRCRTGAAFRAYRAGRLLFRRGIACGRGTSYDAEMIAGGMSLAFATKQACDTIHVVADNESALKTLLDPGMHGQQLVSVIACKNVREWLTKDERRRVVFHWCPSHEGVAWNEQVDEDAKRAADLPLERDECSLAHARHLLAVQLRADWRKEYHSSPTYRGQHFLRLKALDSPNHTSSPVLKTYGESKATMARFCRAVLNHAPLGSY</sequence>
<proteinExistence type="predicted"/>
<dbReference type="CDD" id="cd09276">
    <property type="entry name" value="Rnase_HI_RT_non_LTR"/>
    <property type="match status" value="1"/>
</dbReference>
<gene>
    <name evidence="2" type="ORF">K466DRAFT_470811</name>
</gene>
<dbReference type="STRING" id="1314778.A0A5C3PMC6"/>
<dbReference type="PROSITE" id="PS50879">
    <property type="entry name" value="RNASE_H_1"/>
    <property type="match status" value="1"/>
</dbReference>
<dbReference type="SUPFAM" id="SSF53098">
    <property type="entry name" value="Ribonuclease H-like"/>
    <property type="match status" value="1"/>
</dbReference>
<dbReference type="Gene3D" id="3.30.420.10">
    <property type="entry name" value="Ribonuclease H-like superfamily/Ribonuclease H"/>
    <property type="match status" value="1"/>
</dbReference>
<dbReference type="Proteomes" id="UP000308197">
    <property type="component" value="Unassembled WGS sequence"/>
</dbReference>
<dbReference type="InParanoid" id="A0A5C3PMC6"/>
<dbReference type="GO" id="GO:0003676">
    <property type="term" value="F:nucleic acid binding"/>
    <property type="evidence" value="ECO:0007669"/>
    <property type="project" value="InterPro"/>
</dbReference>
<dbReference type="InterPro" id="IPR036397">
    <property type="entry name" value="RNaseH_sf"/>
</dbReference>
<dbReference type="EMBL" id="ML211045">
    <property type="protein sequence ID" value="TFK90462.1"/>
    <property type="molecule type" value="Genomic_DNA"/>
</dbReference>
<dbReference type="AlphaFoldDB" id="A0A5C3PMC6"/>
<feature type="domain" description="RNase H type-1" evidence="1">
    <location>
        <begin position="42"/>
        <end position="180"/>
    </location>
</feature>
<reference evidence="2 3" key="1">
    <citation type="journal article" date="2019" name="Nat. Ecol. Evol.">
        <title>Megaphylogeny resolves global patterns of mushroom evolution.</title>
        <authorList>
            <person name="Varga T."/>
            <person name="Krizsan K."/>
            <person name="Foldi C."/>
            <person name="Dima B."/>
            <person name="Sanchez-Garcia M."/>
            <person name="Sanchez-Ramirez S."/>
            <person name="Szollosi G.J."/>
            <person name="Szarkandi J.G."/>
            <person name="Papp V."/>
            <person name="Albert L."/>
            <person name="Andreopoulos W."/>
            <person name="Angelini C."/>
            <person name="Antonin V."/>
            <person name="Barry K.W."/>
            <person name="Bougher N.L."/>
            <person name="Buchanan P."/>
            <person name="Buyck B."/>
            <person name="Bense V."/>
            <person name="Catcheside P."/>
            <person name="Chovatia M."/>
            <person name="Cooper J."/>
            <person name="Damon W."/>
            <person name="Desjardin D."/>
            <person name="Finy P."/>
            <person name="Geml J."/>
            <person name="Haridas S."/>
            <person name="Hughes K."/>
            <person name="Justo A."/>
            <person name="Karasinski D."/>
            <person name="Kautmanova I."/>
            <person name="Kiss B."/>
            <person name="Kocsube S."/>
            <person name="Kotiranta H."/>
            <person name="LaButti K.M."/>
            <person name="Lechner B.E."/>
            <person name="Liimatainen K."/>
            <person name="Lipzen A."/>
            <person name="Lukacs Z."/>
            <person name="Mihaltcheva S."/>
            <person name="Morgado L.N."/>
            <person name="Niskanen T."/>
            <person name="Noordeloos M.E."/>
            <person name="Ohm R.A."/>
            <person name="Ortiz-Santana B."/>
            <person name="Ovrebo C."/>
            <person name="Racz N."/>
            <person name="Riley R."/>
            <person name="Savchenko A."/>
            <person name="Shiryaev A."/>
            <person name="Soop K."/>
            <person name="Spirin V."/>
            <person name="Szebenyi C."/>
            <person name="Tomsovsky M."/>
            <person name="Tulloss R.E."/>
            <person name="Uehling J."/>
            <person name="Grigoriev I.V."/>
            <person name="Vagvolgyi C."/>
            <person name="Papp T."/>
            <person name="Martin F.M."/>
            <person name="Miettinen O."/>
            <person name="Hibbett D.S."/>
            <person name="Nagy L.G."/>
        </authorList>
    </citation>
    <scope>NUCLEOTIDE SEQUENCE [LARGE SCALE GENOMIC DNA]</scope>
    <source>
        <strain evidence="2 3">HHB13444</strain>
    </source>
</reference>
<feature type="non-terminal residue" evidence="2">
    <location>
        <position position="1"/>
    </location>
</feature>
<dbReference type="GO" id="GO:0004523">
    <property type="term" value="F:RNA-DNA hybrid ribonuclease activity"/>
    <property type="evidence" value="ECO:0007669"/>
    <property type="project" value="InterPro"/>
</dbReference>
<protein>
    <recommendedName>
        <fullName evidence="1">RNase H type-1 domain-containing protein</fullName>
    </recommendedName>
</protein>
<accession>A0A5C3PMC6</accession>
<dbReference type="Pfam" id="PF00075">
    <property type="entry name" value="RNase_H"/>
    <property type="match status" value="1"/>
</dbReference>
<feature type="non-terminal residue" evidence="2">
    <location>
        <position position="263"/>
    </location>
</feature>
<evidence type="ECO:0000259" key="1">
    <source>
        <dbReference type="PROSITE" id="PS50879"/>
    </source>
</evidence>
<keyword evidence="3" id="KW-1185">Reference proteome</keyword>